<dbReference type="RefSeq" id="WP_406787879.1">
    <property type="nucleotide sequence ID" value="NZ_JBJIAA010000009.1"/>
</dbReference>
<dbReference type="Pfam" id="PF01381">
    <property type="entry name" value="HTH_3"/>
    <property type="match status" value="1"/>
</dbReference>
<dbReference type="SMART" id="SM00530">
    <property type="entry name" value="HTH_XRE"/>
    <property type="match status" value="1"/>
</dbReference>
<sequence>MANPGLLLPGDKIKVLRKKYKLSQEDLAGSNISKSLINEIESNKASITFRTAEIIITNLNKIAKQKNFVVNETVDYLIDDEFSQVIKIIDDYINELKTLITSKNPSFIKTLKEVEEFLISWDIKEKKIIVYELAGDYFYNQNDINKSVIYYEKALTLIGKLFPSNQLLVLLRKLSMLYGYIGKYDEDIEICDFALNHFLDMTDDYNTIFTYNSAVCYRLLKNYDKALENLERAENTVDKSDLIKLFKILIEKAICLKYKGCFHKSINTYNKILTFLDDKNIDKKISTYINIVNLYMTLNDRPKIDKYFKIILSKLNCININNQYTSSIYFELGKIYEYLDNNSDAEIYYLKSLNLCKEHKNYVLANEVLSALIKLYELLNNVEKMDKLKNEIFLISSKQERIDNMLMYKLINFYSSINDIVKVKEISIFALNNFT</sequence>
<dbReference type="CDD" id="cd00093">
    <property type="entry name" value="HTH_XRE"/>
    <property type="match status" value="1"/>
</dbReference>
<feature type="coiled-coil region" evidence="2">
    <location>
        <begin position="216"/>
        <end position="243"/>
    </location>
</feature>
<feature type="domain" description="HTH cro/C1-type" evidence="3">
    <location>
        <begin position="13"/>
        <end position="65"/>
    </location>
</feature>
<protein>
    <submittedName>
        <fullName evidence="4">Helix-turn-helix domain-containing protein</fullName>
    </submittedName>
</protein>
<dbReference type="Proteomes" id="UP001623592">
    <property type="component" value="Unassembled WGS sequence"/>
</dbReference>
<feature type="repeat" description="TPR" evidence="1">
    <location>
        <begin position="326"/>
        <end position="359"/>
    </location>
</feature>
<dbReference type="EMBL" id="JBJIAA010000009">
    <property type="protein sequence ID" value="MFL0251226.1"/>
    <property type="molecule type" value="Genomic_DNA"/>
</dbReference>
<dbReference type="Pfam" id="PF13181">
    <property type="entry name" value="TPR_8"/>
    <property type="match status" value="2"/>
</dbReference>
<dbReference type="SUPFAM" id="SSF47413">
    <property type="entry name" value="lambda repressor-like DNA-binding domains"/>
    <property type="match status" value="1"/>
</dbReference>
<keyword evidence="2" id="KW-0175">Coiled coil</keyword>
<gene>
    <name evidence="4" type="ORF">ACJDT4_12390</name>
</gene>
<dbReference type="PROSITE" id="PS50005">
    <property type="entry name" value="TPR"/>
    <property type="match status" value="1"/>
</dbReference>
<proteinExistence type="predicted"/>
<keyword evidence="5" id="KW-1185">Reference proteome</keyword>
<dbReference type="Gene3D" id="1.10.260.40">
    <property type="entry name" value="lambda repressor-like DNA-binding domains"/>
    <property type="match status" value="1"/>
</dbReference>
<evidence type="ECO:0000256" key="1">
    <source>
        <dbReference type="PROSITE-ProRule" id="PRU00339"/>
    </source>
</evidence>
<dbReference type="InterPro" id="IPR001387">
    <property type="entry name" value="Cro/C1-type_HTH"/>
</dbReference>
<organism evidence="4 5">
    <name type="scientific">Clostridium neuense</name>
    <dbReference type="NCBI Taxonomy" id="1728934"/>
    <lineage>
        <taxon>Bacteria</taxon>
        <taxon>Bacillati</taxon>
        <taxon>Bacillota</taxon>
        <taxon>Clostridia</taxon>
        <taxon>Eubacteriales</taxon>
        <taxon>Clostridiaceae</taxon>
        <taxon>Clostridium</taxon>
    </lineage>
</organism>
<reference evidence="4 5" key="1">
    <citation type="submission" date="2024-11" db="EMBL/GenBank/DDBJ databases">
        <authorList>
            <person name="Heng Y.C."/>
            <person name="Lim A.C.H."/>
            <person name="Lee J.K.Y."/>
            <person name="Kittelmann S."/>
        </authorList>
    </citation>
    <scope>NUCLEOTIDE SEQUENCE [LARGE SCALE GENOMIC DNA]</scope>
    <source>
        <strain evidence="4 5">WILCCON 0114</strain>
    </source>
</reference>
<dbReference type="SMART" id="SM00028">
    <property type="entry name" value="TPR"/>
    <property type="match status" value="4"/>
</dbReference>
<dbReference type="InterPro" id="IPR011990">
    <property type="entry name" value="TPR-like_helical_dom_sf"/>
</dbReference>
<dbReference type="Gene3D" id="1.25.40.10">
    <property type="entry name" value="Tetratricopeptide repeat domain"/>
    <property type="match status" value="2"/>
</dbReference>
<keyword evidence="1" id="KW-0802">TPR repeat</keyword>
<dbReference type="InterPro" id="IPR010982">
    <property type="entry name" value="Lambda_DNA-bd_dom_sf"/>
</dbReference>
<evidence type="ECO:0000313" key="4">
    <source>
        <dbReference type="EMBL" id="MFL0251226.1"/>
    </source>
</evidence>
<dbReference type="SUPFAM" id="SSF48452">
    <property type="entry name" value="TPR-like"/>
    <property type="match status" value="1"/>
</dbReference>
<evidence type="ECO:0000259" key="3">
    <source>
        <dbReference type="PROSITE" id="PS50943"/>
    </source>
</evidence>
<name>A0ABW8TFF9_9CLOT</name>
<dbReference type="PROSITE" id="PS50943">
    <property type="entry name" value="HTH_CROC1"/>
    <property type="match status" value="1"/>
</dbReference>
<evidence type="ECO:0000256" key="2">
    <source>
        <dbReference type="SAM" id="Coils"/>
    </source>
</evidence>
<comment type="caution">
    <text evidence="4">The sequence shown here is derived from an EMBL/GenBank/DDBJ whole genome shotgun (WGS) entry which is preliminary data.</text>
</comment>
<accession>A0ABW8TFF9</accession>
<dbReference type="InterPro" id="IPR019734">
    <property type="entry name" value="TPR_rpt"/>
</dbReference>
<evidence type="ECO:0000313" key="5">
    <source>
        <dbReference type="Proteomes" id="UP001623592"/>
    </source>
</evidence>